<sequence>MSYNQRLKTLNTSLNTSPPGIMEGSCTLTEHNFSLNLPKIYNSKLQWLAVPLLLLNDILAFYLSILIAFAIRAFLLPAVIKTFPEIFLSVIFHVLWWVPLLGCIFFIFEKSYTKRLSFWQEAGQLVKTTTLAFLVVVCIVFLAKLGDTTSRTLVMLAWAISLFVVPTLRYLGKLVLVKLHIWEKPVIIVGTGETGKLIANTFNREPTIGYKPVGFLGDGKAEQLHRPALVSGKEVPVLGSFDEAEAIMERSGIRDIIVAVPGMESKKLVQLVNRLQRKAHKLLVVPDLFGMPMEGVDVQYLFNERTLVLGIKNNLNDKVNIVIKRAFDLLAGLLILTGLLPFMLLIAILIKVESKGPVIFAHRRLGKDGVEFNCLKFRTMVSNAQQVLEELLENDQEAYEEWNRDFKLKNDPRVTRIGNFLRKTSLDELPQIINVLKGEMSLVGPRPIVQDEIIKYGPMIDNYYQVPPGITGLWQVNGRSDVDYKTRVQIDTWYIRNWSLWLDITLLIRTISVVFACKGAY</sequence>
<feature type="transmembrane region" description="Helical" evidence="9">
    <location>
        <begin position="47"/>
        <end position="74"/>
    </location>
</feature>
<dbReference type="Pfam" id="PF02397">
    <property type="entry name" value="Bac_transf"/>
    <property type="match status" value="1"/>
</dbReference>
<dbReference type="SUPFAM" id="SSF51735">
    <property type="entry name" value="NAD(P)-binding Rossmann-fold domains"/>
    <property type="match status" value="1"/>
</dbReference>
<dbReference type="OrthoDB" id="9808602at2"/>
<evidence type="ECO:0000313" key="11">
    <source>
        <dbReference type="EMBL" id="SFH06758.1"/>
    </source>
</evidence>
<dbReference type="EMBL" id="FOOX01000015">
    <property type="protein sequence ID" value="SFH06758.1"/>
    <property type="molecule type" value="Genomic_DNA"/>
</dbReference>
<dbReference type="InterPro" id="IPR017472">
    <property type="entry name" value="Undecaprenyl-P_galact_Ptfrase"/>
</dbReference>
<comment type="subcellular location">
    <subcellularLocation>
        <location evidence="2">Cell membrane</location>
    </subcellularLocation>
    <subcellularLocation>
        <location evidence="1">Membrane</location>
        <topology evidence="1">Multi-pass membrane protein</topology>
    </subcellularLocation>
</comment>
<keyword evidence="6 9" id="KW-0812">Transmembrane</keyword>
<evidence type="ECO:0000313" key="12">
    <source>
        <dbReference type="Proteomes" id="UP000199337"/>
    </source>
</evidence>
<keyword evidence="8 9" id="KW-0472">Membrane</keyword>
<evidence type="ECO:0000256" key="9">
    <source>
        <dbReference type="SAM" id="Phobius"/>
    </source>
</evidence>
<evidence type="ECO:0000256" key="7">
    <source>
        <dbReference type="ARBA" id="ARBA00022989"/>
    </source>
</evidence>
<dbReference type="GO" id="GO:0016780">
    <property type="term" value="F:phosphotransferase activity, for other substituted phosphate groups"/>
    <property type="evidence" value="ECO:0007669"/>
    <property type="project" value="TreeGrafter"/>
</dbReference>
<keyword evidence="5 11" id="KW-0808">Transferase</keyword>
<evidence type="ECO:0000256" key="8">
    <source>
        <dbReference type="ARBA" id="ARBA00023136"/>
    </source>
</evidence>
<keyword evidence="12" id="KW-1185">Reference proteome</keyword>
<gene>
    <name evidence="11" type="ORF">SAMN05660649_03719</name>
</gene>
<accession>A0A1I2WZN3</accession>
<dbReference type="InterPro" id="IPR017475">
    <property type="entry name" value="EPS_sugar_tfrase"/>
</dbReference>
<evidence type="ECO:0000256" key="4">
    <source>
        <dbReference type="ARBA" id="ARBA00022475"/>
    </source>
</evidence>
<dbReference type="Gene3D" id="3.40.50.720">
    <property type="entry name" value="NAD(P)-binding Rossmann-like Domain"/>
    <property type="match status" value="1"/>
</dbReference>
<dbReference type="AlphaFoldDB" id="A0A1I2WZN3"/>
<feature type="transmembrane region" description="Helical" evidence="9">
    <location>
        <begin position="86"/>
        <end position="108"/>
    </location>
</feature>
<proteinExistence type="inferred from homology"/>
<dbReference type="Proteomes" id="UP000199337">
    <property type="component" value="Unassembled WGS sequence"/>
</dbReference>
<dbReference type="InterPro" id="IPR036291">
    <property type="entry name" value="NAD(P)-bd_dom_sf"/>
</dbReference>
<comment type="similarity">
    <text evidence="3">Belongs to the bacterial sugar transferase family.</text>
</comment>
<feature type="transmembrane region" description="Helical" evidence="9">
    <location>
        <begin position="152"/>
        <end position="171"/>
    </location>
</feature>
<dbReference type="NCBIfam" id="TIGR03022">
    <property type="entry name" value="WbaP_sugtrans"/>
    <property type="match status" value="1"/>
</dbReference>
<feature type="domain" description="Bacterial sugar transferase" evidence="10">
    <location>
        <begin position="324"/>
        <end position="515"/>
    </location>
</feature>
<evidence type="ECO:0000256" key="3">
    <source>
        <dbReference type="ARBA" id="ARBA00006464"/>
    </source>
</evidence>
<dbReference type="GO" id="GO:0000271">
    <property type="term" value="P:polysaccharide biosynthetic process"/>
    <property type="evidence" value="ECO:0007669"/>
    <property type="project" value="InterPro"/>
</dbReference>
<keyword evidence="4" id="KW-1003">Cell membrane</keyword>
<dbReference type="GO" id="GO:0005886">
    <property type="term" value="C:plasma membrane"/>
    <property type="evidence" value="ECO:0007669"/>
    <property type="project" value="UniProtKB-SubCell"/>
</dbReference>
<organism evidence="11 12">
    <name type="scientific">Desulfotruncus arcticus DSM 17038</name>
    <dbReference type="NCBI Taxonomy" id="1121424"/>
    <lineage>
        <taxon>Bacteria</taxon>
        <taxon>Bacillati</taxon>
        <taxon>Bacillota</taxon>
        <taxon>Clostridia</taxon>
        <taxon>Eubacteriales</taxon>
        <taxon>Desulfallaceae</taxon>
        <taxon>Desulfotruncus</taxon>
    </lineage>
</organism>
<evidence type="ECO:0000256" key="2">
    <source>
        <dbReference type="ARBA" id="ARBA00004236"/>
    </source>
</evidence>
<dbReference type="NCBIfam" id="TIGR03025">
    <property type="entry name" value="EPS_sugtrans"/>
    <property type="match status" value="1"/>
</dbReference>
<evidence type="ECO:0000256" key="6">
    <source>
        <dbReference type="ARBA" id="ARBA00022692"/>
    </source>
</evidence>
<feature type="transmembrane region" description="Helical" evidence="9">
    <location>
        <begin position="329"/>
        <end position="350"/>
    </location>
</feature>
<name>A0A1I2WZN3_9FIRM</name>
<reference evidence="12" key="1">
    <citation type="submission" date="2016-10" db="EMBL/GenBank/DDBJ databases">
        <authorList>
            <person name="Varghese N."/>
            <person name="Submissions S."/>
        </authorList>
    </citation>
    <scope>NUCLEOTIDE SEQUENCE [LARGE SCALE GENOMIC DNA]</scope>
    <source>
        <strain evidence="12">DSM 17038</strain>
    </source>
</reference>
<dbReference type="PANTHER" id="PTHR30576:SF4">
    <property type="entry name" value="UNDECAPRENYL-PHOSPHATE GALACTOSE PHOSPHOTRANSFERASE"/>
    <property type="match status" value="1"/>
</dbReference>
<dbReference type="STRING" id="341036.SAMN05660649_03719"/>
<protein>
    <submittedName>
        <fullName evidence="11">Undecaprenyl-phosphate galactose phosphotransferase</fullName>
    </submittedName>
</protein>
<evidence type="ECO:0000256" key="5">
    <source>
        <dbReference type="ARBA" id="ARBA00022679"/>
    </source>
</evidence>
<keyword evidence="7 9" id="KW-1133">Transmembrane helix</keyword>
<dbReference type="Pfam" id="PF13727">
    <property type="entry name" value="CoA_binding_3"/>
    <property type="match status" value="1"/>
</dbReference>
<evidence type="ECO:0000259" key="10">
    <source>
        <dbReference type="Pfam" id="PF02397"/>
    </source>
</evidence>
<feature type="transmembrane region" description="Helical" evidence="9">
    <location>
        <begin position="129"/>
        <end position="146"/>
    </location>
</feature>
<dbReference type="PANTHER" id="PTHR30576">
    <property type="entry name" value="COLANIC BIOSYNTHESIS UDP-GLUCOSE LIPID CARRIER TRANSFERASE"/>
    <property type="match status" value="1"/>
</dbReference>
<dbReference type="InterPro" id="IPR003362">
    <property type="entry name" value="Bact_transf"/>
</dbReference>
<evidence type="ECO:0000256" key="1">
    <source>
        <dbReference type="ARBA" id="ARBA00004141"/>
    </source>
</evidence>